<dbReference type="AlphaFoldDB" id="A0A1M5BTC7"/>
<feature type="domain" description="GGDEF" evidence="2">
    <location>
        <begin position="492"/>
        <end position="626"/>
    </location>
</feature>
<evidence type="ECO:0000259" key="3">
    <source>
        <dbReference type="PROSITE" id="PS51831"/>
    </source>
</evidence>
<reference evidence="5 6" key="1">
    <citation type="submission" date="2016-11" db="EMBL/GenBank/DDBJ databases">
        <authorList>
            <person name="Jaros S."/>
            <person name="Januszkiewicz K."/>
            <person name="Wedrychowicz H."/>
        </authorList>
    </citation>
    <scope>NUCLEOTIDE SEQUENCE [LARGE SCALE GENOMIC DNA]</scope>
    <source>
        <strain evidence="5 6">DSM 17459</strain>
    </source>
</reference>
<dbReference type="SMART" id="SM00267">
    <property type="entry name" value="GGDEF"/>
    <property type="match status" value="1"/>
</dbReference>
<evidence type="ECO:0000313" key="5">
    <source>
        <dbReference type="EMBL" id="SHF45676.1"/>
    </source>
</evidence>
<dbReference type="InterPro" id="IPR029016">
    <property type="entry name" value="GAF-like_dom_sf"/>
</dbReference>
<gene>
    <name evidence="5" type="ORF">SAMN02745158_03807</name>
</gene>
<dbReference type="InterPro" id="IPR006675">
    <property type="entry name" value="HDIG_dom"/>
</dbReference>
<dbReference type="NCBIfam" id="TIGR00277">
    <property type="entry name" value="HDIG"/>
    <property type="match status" value="1"/>
</dbReference>
<dbReference type="STRING" id="1122155.SAMN02745158_03807"/>
<evidence type="ECO:0000259" key="4">
    <source>
        <dbReference type="PROSITE" id="PS51832"/>
    </source>
</evidence>
<dbReference type="InterPro" id="IPR037522">
    <property type="entry name" value="HD_GYP_dom"/>
</dbReference>
<dbReference type="SUPFAM" id="SSF55781">
    <property type="entry name" value="GAF domain-like"/>
    <property type="match status" value="1"/>
</dbReference>
<proteinExistence type="predicted"/>
<dbReference type="Pfam" id="PF00990">
    <property type="entry name" value="GGDEF"/>
    <property type="match status" value="1"/>
</dbReference>
<feature type="domain" description="HD-GYP" evidence="4">
    <location>
        <begin position="645"/>
        <end position="838"/>
    </location>
</feature>
<feature type="transmembrane region" description="Helical" evidence="1">
    <location>
        <begin position="168"/>
        <end position="188"/>
    </location>
</feature>
<feature type="transmembrane region" description="Helical" evidence="1">
    <location>
        <begin position="220"/>
        <end position="244"/>
    </location>
</feature>
<feature type="transmembrane region" description="Helical" evidence="1">
    <location>
        <begin position="61"/>
        <end position="82"/>
    </location>
</feature>
<dbReference type="Gene3D" id="1.10.3210.10">
    <property type="entry name" value="Hypothetical protein af1432"/>
    <property type="match status" value="1"/>
</dbReference>
<protein>
    <submittedName>
        <fullName evidence="5">Diguanylate cyclase (GGDEF) domain-containing protein/HDIG domain-containing protein</fullName>
    </submittedName>
</protein>
<dbReference type="PANTHER" id="PTHR43155:SF2">
    <property type="entry name" value="CYCLIC DI-GMP PHOSPHODIESTERASE PA4108"/>
    <property type="match status" value="1"/>
</dbReference>
<dbReference type="PANTHER" id="PTHR43155">
    <property type="entry name" value="CYCLIC DI-GMP PHOSPHODIESTERASE PA4108-RELATED"/>
    <property type="match status" value="1"/>
</dbReference>
<keyword evidence="1" id="KW-1133">Transmembrane helix</keyword>
<dbReference type="Proteomes" id="UP000184245">
    <property type="component" value="Unassembled WGS sequence"/>
</dbReference>
<dbReference type="InterPro" id="IPR000160">
    <property type="entry name" value="GGDEF_dom"/>
</dbReference>
<dbReference type="SUPFAM" id="SSF55073">
    <property type="entry name" value="Nucleotide cyclase"/>
    <property type="match status" value="1"/>
</dbReference>
<dbReference type="Gene3D" id="3.30.70.270">
    <property type="match status" value="1"/>
</dbReference>
<evidence type="ECO:0000259" key="2">
    <source>
        <dbReference type="PROSITE" id="PS50887"/>
    </source>
</evidence>
<name>A0A1M5BTC7_9CLOT</name>
<feature type="transmembrane region" description="Helical" evidence="1">
    <location>
        <begin position="135"/>
        <end position="156"/>
    </location>
</feature>
<dbReference type="CDD" id="cd01949">
    <property type="entry name" value="GGDEF"/>
    <property type="match status" value="1"/>
</dbReference>
<dbReference type="CDD" id="cd00077">
    <property type="entry name" value="HDc"/>
    <property type="match status" value="1"/>
</dbReference>
<accession>A0A1M5BTC7</accession>
<dbReference type="PROSITE" id="PS51831">
    <property type="entry name" value="HD"/>
    <property type="match status" value="1"/>
</dbReference>
<evidence type="ECO:0000256" key="1">
    <source>
        <dbReference type="SAM" id="Phobius"/>
    </source>
</evidence>
<dbReference type="PROSITE" id="PS50887">
    <property type="entry name" value="GGDEF"/>
    <property type="match status" value="1"/>
</dbReference>
<feature type="transmembrane region" description="Helical" evidence="1">
    <location>
        <begin position="94"/>
        <end position="115"/>
    </location>
</feature>
<dbReference type="RefSeq" id="WP_072854358.1">
    <property type="nucleotide sequence ID" value="NZ_FQVI01000030.1"/>
</dbReference>
<dbReference type="SMART" id="SM00471">
    <property type="entry name" value="HDc"/>
    <property type="match status" value="1"/>
</dbReference>
<dbReference type="SUPFAM" id="SSF109604">
    <property type="entry name" value="HD-domain/PDEase-like"/>
    <property type="match status" value="1"/>
</dbReference>
<feature type="transmembrane region" description="Helical" evidence="1">
    <location>
        <begin position="194"/>
        <end position="213"/>
    </location>
</feature>
<dbReference type="Pfam" id="PF13487">
    <property type="entry name" value="HD_5"/>
    <property type="match status" value="1"/>
</dbReference>
<feature type="transmembrane region" description="Helical" evidence="1">
    <location>
        <begin position="6"/>
        <end position="25"/>
    </location>
</feature>
<keyword evidence="1" id="KW-0472">Membrane</keyword>
<organism evidence="5 6">
    <name type="scientific">Lactonifactor longoviformis DSM 17459</name>
    <dbReference type="NCBI Taxonomy" id="1122155"/>
    <lineage>
        <taxon>Bacteria</taxon>
        <taxon>Bacillati</taxon>
        <taxon>Bacillota</taxon>
        <taxon>Clostridia</taxon>
        <taxon>Eubacteriales</taxon>
        <taxon>Clostridiaceae</taxon>
        <taxon>Lactonifactor</taxon>
    </lineage>
</organism>
<dbReference type="OrthoDB" id="9804747at2"/>
<dbReference type="InterPro" id="IPR029787">
    <property type="entry name" value="Nucleotide_cyclase"/>
</dbReference>
<feature type="transmembrane region" description="Helical" evidence="1">
    <location>
        <begin position="264"/>
        <end position="282"/>
    </location>
</feature>
<dbReference type="PROSITE" id="PS51832">
    <property type="entry name" value="HD_GYP"/>
    <property type="match status" value="1"/>
</dbReference>
<evidence type="ECO:0000313" key="6">
    <source>
        <dbReference type="Proteomes" id="UP000184245"/>
    </source>
</evidence>
<feature type="transmembrane region" description="Helical" evidence="1">
    <location>
        <begin position="34"/>
        <end position="55"/>
    </location>
</feature>
<dbReference type="InterPro" id="IPR006674">
    <property type="entry name" value="HD_domain"/>
</dbReference>
<dbReference type="InterPro" id="IPR043128">
    <property type="entry name" value="Rev_trsase/Diguanyl_cyclase"/>
</dbReference>
<keyword evidence="6" id="KW-1185">Reference proteome</keyword>
<dbReference type="EMBL" id="FQVI01000030">
    <property type="protein sequence ID" value="SHF45676.1"/>
    <property type="molecule type" value="Genomic_DNA"/>
</dbReference>
<dbReference type="Gene3D" id="3.30.450.40">
    <property type="match status" value="1"/>
</dbReference>
<keyword evidence="1" id="KW-0812">Transmembrane</keyword>
<feature type="domain" description="HD" evidence="3">
    <location>
        <begin position="667"/>
        <end position="789"/>
    </location>
</feature>
<dbReference type="NCBIfam" id="TIGR00254">
    <property type="entry name" value="GGDEF"/>
    <property type="match status" value="1"/>
</dbReference>
<dbReference type="InterPro" id="IPR003607">
    <property type="entry name" value="HD/PDEase_dom"/>
</dbReference>
<sequence>MYSYASVPIIALFCYSFLLVSFLAARKNKIINSFIGLLVIMIMWTGGSFFMRMGLWPYEKFWFHVSLIGMMMMPVGFLGFIREFMEVKSNHRKGFWSVLVLIIMGVNIKTGVFVAAPEMKEIATGQVTYIYDIHWPVIVLFLTEAFILLDCAWMIYKNGHRNAVVMKKLNPILLGIFILFLGHVLLVFPFFKGFPIDLMSGIINAFLMFYALYKKRLFKLTLLISRGNCYALAIVLAVVIFYNLVRPLEELLSGLFHLGDSQRVMAIAVLVMLVTMGMYAILKKFFDELFVKDELVQTENLRDFSSKVSKSLNIQEILTELIEIIQKTISVEKVYICIEDDKGEYKMVQSTSPLNRRDFVLAKDHPVVEYLKKSDGCLLMREFKRTVAYKSMWEEEKHQLAVWKIECFVALKDEEDIIGIVMLSNKLKHERYTYNDISFLTSVDSVSSIAVKNSRLYEKAYEEARKDELTGLLNRKCFYEVLDEAYERFKDSSLALIILNIDDFKLYNQLYGDQEGDIALQRVAAIIQASAGEKSYVARYSGKEFAIILPQYDLHMAKKLAENIAAQIRDMNRHSKEYALKALTVSCGICGIPFSASNPHELVNNADMAVYHVKRSGKNAVMIYSVGQDQKFAMQAPEQSYKKSVYSEYASTIYALTAAIDTKDHYTFSHSKNVAYYASELAKAYGMNQECVNIVHEAGLLHDIGKIGIPEDILNKPGKLTDEEYEIMKGHVEHSIGIIRHLPSLDYVIPAVIGHHERYDGRGYPRRIAGEDIPIMARMLCVADSFDAMISKRSYKPSMEVDKALGILEEEAGRQFDPKLVPIFTELVKSQTVEIQLD</sequence>